<gene>
    <name evidence="2" type="ORF">CCMP2556_LOCUS53989</name>
</gene>
<dbReference type="EMBL" id="CAXAMN010028384">
    <property type="protein sequence ID" value="CAK9116390.1"/>
    <property type="molecule type" value="Genomic_DNA"/>
</dbReference>
<keyword evidence="3" id="KW-1185">Reference proteome</keyword>
<proteinExistence type="predicted"/>
<dbReference type="Proteomes" id="UP001642484">
    <property type="component" value="Unassembled WGS sequence"/>
</dbReference>
<accession>A0ABP0SW10</accession>
<feature type="compositionally biased region" description="Pro residues" evidence="1">
    <location>
        <begin position="42"/>
        <end position="54"/>
    </location>
</feature>
<evidence type="ECO:0000313" key="2">
    <source>
        <dbReference type="EMBL" id="CAK9116390.1"/>
    </source>
</evidence>
<evidence type="ECO:0000256" key="1">
    <source>
        <dbReference type="SAM" id="MobiDB-lite"/>
    </source>
</evidence>
<feature type="region of interest" description="Disordered" evidence="1">
    <location>
        <begin position="32"/>
        <end position="61"/>
    </location>
</feature>
<reference evidence="2 3" key="1">
    <citation type="submission" date="2024-02" db="EMBL/GenBank/DDBJ databases">
        <authorList>
            <person name="Chen Y."/>
            <person name="Shah S."/>
            <person name="Dougan E. K."/>
            <person name="Thang M."/>
            <person name="Chan C."/>
        </authorList>
    </citation>
    <scope>NUCLEOTIDE SEQUENCE [LARGE SCALE GENOMIC DNA]</scope>
</reference>
<organism evidence="2 3">
    <name type="scientific">Durusdinium trenchii</name>
    <dbReference type="NCBI Taxonomy" id="1381693"/>
    <lineage>
        <taxon>Eukaryota</taxon>
        <taxon>Sar</taxon>
        <taxon>Alveolata</taxon>
        <taxon>Dinophyceae</taxon>
        <taxon>Suessiales</taxon>
        <taxon>Symbiodiniaceae</taxon>
        <taxon>Durusdinium</taxon>
    </lineage>
</organism>
<protein>
    <submittedName>
        <fullName evidence="2">Uncharacterized protein</fullName>
    </submittedName>
</protein>
<evidence type="ECO:0000313" key="3">
    <source>
        <dbReference type="Proteomes" id="UP001642484"/>
    </source>
</evidence>
<sequence>MAVLRPFCSFSADTGSNLQKSVARAKFGMDSAMAQGPAANRMPPPPTAPKPPAQRPACSGRKLREVTCVTFETGQGPTLEDLSWNHKRRQQARERLHGPALAFSRQSSEDSNFMADLEFLFAGAGGSSSSD</sequence>
<comment type="caution">
    <text evidence="2">The sequence shown here is derived from an EMBL/GenBank/DDBJ whole genome shotgun (WGS) entry which is preliminary data.</text>
</comment>
<name>A0ABP0SW10_9DINO</name>